<dbReference type="Proteomes" id="UP000033876">
    <property type="component" value="Unassembled WGS sequence"/>
</dbReference>
<protein>
    <submittedName>
        <fullName evidence="1">Uncharacterized protein</fullName>
    </submittedName>
</protein>
<organism evidence="1 2">
    <name type="scientific">Candidatus Nomurabacteria bacterium GW2011_GWB1_37_5</name>
    <dbReference type="NCBI Taxonomy" id="1618742"/>
    <lineage>
        <taxon>Bacteria</taxon>
        <taxon>Candidatus Nomuraibacteriota</taxon>
    </lineage>
</organism>
<dbReference type="EMBL" id="LBTF01000055">
    <property type="protein sequence ID" value="KKQ34258.1"/>
    <property type="molecule type" value="Genomic_DNA"/>
</dbReference>
<evidence type="ECO:0000313" key="2">
    <source>
        <dbReference type="Proteomes" id="UP000033876"/>
    </source>
</evidence>
<accession>A0A0G0GT74</accession>
<comment type="caution">
    <text evidence="1">The sequence shown here is derived from an EMBL/GenBank/DDBJ whole genome shotgun (WGS) entry which is preliminary data.</text>
</comment>
<name>A0A0G0GT74_9BACT</name>
<sequence length="341" mass="38268">MAIQETARLYTSLHNLTRLGQEPCSSTFGDRSRGSIDAITQAYIRLLNQSSSIEREMGTLLELMPTQTHGETYTSFRNTKGWKNLTNIGAFGDIELWGSSDYYQQHFDVYPMCLITSEKSVVVPFMMPLVAVVRNSLMQVAETYIGRVTQAIRAFSFPITVKLEDSNGYSHTQRKSIYQWAGNIRNLLENRLSAGNWMDTIKTGSDNDLSNPIPARDIVNRELLIFNPGPIQLSYLYQKFFTGIEVSINIASNGISSSRRESYRISCLGSELTVDKFLQILRYALGYYVITNSLPSIIKAIPSVSSGATDKDTRIYLSAMVAYLVSLQALINPRSLTVEIE</sequence>
<evidence type="ECO:0000313" key="1">
    <source>
        <dbReference type="EMBL" id="KKQ34258.1"/>
    </source>
</evidence>
<reference evidence="1 2" key="1">
    <citation type="journal article" date="2015" name="Nature">
        <title>rRNA introns, odd ribosomes, and small enigmatic genomes across a large radiation of phyla.</title>
        <authorList>
            <person name="Brown C.T."/>
            <person name="Hug L.A."/>
            <person name="Thomas B.C."/>
            <person name="Sharon I."/>
            <person name="Castelle C.J."/>
            <person name="Singh A."/>
            <person name="Wilkins M.J."/>
            <person name="Williams K.H."/>
            <person name="Banfield J.F."/>
        </authorList>
    </citation>
    <scope>NUCLEOTIDE SEQUENCE [LARGE SCALE GENOMIC DNA]</scope>
</reference>
<gene>
    <name evidence="1" type="ORF">US50_C0055G0002</name>
</gene>
<proteinExistence type="predicted"/>
<dbReference type="AlphaFoldDB" id="A0A0G0GT74"/>